<dbReference type="InterPro" id="IPR013083">
    <property type="entry name" value="Znf_RING/FYVE/PHD"/>
</dbReference>
<dbReference type="AlphaFoldDB" id="A0A0C3F6B5"/>
<dbReference type="GO" id="GO:0008270">
    <property type="term" value="F:zinc ion binding"/>
    <property type="evidence" value="ECO:0007669"/>
    <property type="project" value="UniProtKB-KW"/>
</dbReference>
<reference evidence="8" key="2">
    <citation type="submission" date="2015-01" db="EMBL/GenBank/DDBJ databases">
        <title>Evolutionary Origins and Diversification of the Mycorrhizal Mutualists.</title>
        <authorList>
            <consortium name="DOE Joint Genome Institute"/>
            <consortium name="Mycorrhizal Genomics Consortium"/>
            <person name="Kohler A."/>
            <person name="Kuo A."/>
            <person name="Nagy L.G."/>
            <person name="Floudas D."/>
            <person name="Copeland A."/>
            <person name="Barry K.W."/>
            <person name="Cichocki N."/>
            <person name="Veneault-Fourrey C."/>
            <person name="LaButti K."/>
            <person name="Lindquist E.A."/>
            <person name="Lipzen A."/>
            <person name="Lundell T."/>
            <person name="Morin E."/>
            <person name="Murat C."/>
            <person name="Riley R."/>
            <person name="Ohm R."/>
            <person name="Sun H."/>
            <person name="Tunlid A."/>
            <person name="Henrissat B."/>
            <person name="Grigoriev I.V."/>
            <person name="Hibbett D.S."/>
            <person name="Martin F."/>
        </authorList>
    </citation>
    <scope>NUCLEOTIDE SEQUENCE [LARGE SCALE GENOMIC DNA]</scope>
    <source>
        <strain evidence="8">F 1598</strain>
    </source>
</reference>
<dbReference type="EMBL" id="KN833005">
    <property type="protein sequence ID" value="KIM80145.1"/>
    <property type="molecule type" value="Genomic_DNA"/>
</dbReference>
<evidence type="ECO:0000256" key="4">
    <source>
        <dbReference type="PROSITE-ProRule" id="PRU00508"/>
    </source>
</evidence>
<dbReference type="PANTHER" id="PTHR13513">
    <property type="entry name" value="E3 UBIQUITIN-PROTEIN LIGASE UBR7"/>
    <property type="match status" value="1"/>
</dbReference>
<evidence type="ECO:0000256" key="1">
    <source>
        <dbReference type="ARBA" id="ARBA00022723"/>
    </source>
</evidence>
<feature type="zinc finger region" description="UBR-type" evidence="4">
    <location>
        <begin position="28"/>
        <end position="94"/>
    </location>
</feature>
<dbReference type="GO" id="GO:0005737">
    <property type="term" value="C:cytoplasm"/>
    <property type="evidence" value="ECO:0007669"/>
    <property type="project" value="TreeGrafter"/>
</dbReference>
<feature type="compositionally biased region" description="Low complexity" evidence="5">
    <location>
        <begin position="283"/>
        <end position="292"/>
    </location>
</feature>
<dbReference type="GO" id="GO:0061630">
    <property type="term" value="F:ubiquitin protein ligase activity"/>
    <property type="evidence" value="ECO:0007669"/>
    <property type="project" value="InterPro"/>
</dbReference>
<evidence type="ECO:0000256" key="5">
    <source>
        <dbReference type="SAM" id="MobiDB-lite"/>
    </source>
</evidence>
<evidence type="ECO:0000313" key="7">
    <source>
        <dbReference type="EMBL" id="KIM80145.1"/>
    </source>
</evidence>
<keyword evidence="1" id="KW-0479">Metal-binding</keyword>
<dbReference type="InterPro" id="IPR001965">
    <property type="entry name" value="Znf_PHD"/>
</dbReference>
<dbReference type="Proteomes" id="UP000054166">
    <property type="component" value="Unassembled WGS sequence"/>
</dbReference>
<keyword evidence="8" id="KW-1185">Reference proteome</keyword>
<dbReference type="FunCoup" id="A0A0C3F6B5">
    <property type="interactions" value="625"/>
</dbReference>
<evidence type="ECO:0000313" key="8">
    <source>
        <dbReference type="Proteomes" id="UP000054166"/>
    </source>
</evidence>
<feature type="region of interest" description="Disordered" evidence="5">
    <location>
        <begin position="256"/>
        <end position="292"/>
    </location>
</feature>
<dbReference type="STRING" id="765440.A0A0C3F6B5"/>
<reference evidence="7 8" key="1">
    <citation type="submission" date="2014-04" db="EMBL/GenBank/DDBJ databases">
        <authorList>
            <consortium name="DOE Joint Genome Institute"/>
            <person name="Kuo A."/>
            <person name="Tarkka M."/>
            <person name="Buscot F."/>
            <person name="Kohler A."/>
            <person name="Nagy L.G."/>
            <person name="Floudas D."/>
            <person name="Copeland A."/>
            <person name="Barry K.W."/>
            <person name="Cichocki N."/>
            <person name="Veneault-Fourrey C."/>
            <person name="LaButti K."/>
            <person name="Lindquist E.A."/>
            <person name="Lipzen A."/>
            <person name="Lundell T."/>
            <person name="Morin E."/>
            <person name="Murat C."/>
            <person name="Sun H."/>
            <person name="Tunlid A."/>
            <person name="Henrissat B."/>
            <person name="Grigoriev I.V."/>
            <person name="Hibbett D.S."/>
            <person name="Martin F."/>
            <person name="Nordberg H.P."/>
            <person name="Cantor M.N."/>
            <person name="Hua S.X."/>
        </authorList>
    </citation>
    <scope>NUCLEOTIDE SEQUENCE [LARGE SCALE GENOMIC DNA]</scope>
    <source>
        <strain evidence="7 8">F 1598</strain>
    </source>
</reference>
<dbReference type="InterPro" id="IPR003126">
    <property type="entry name" value="Znf_UBR"/>
</dbReference>
<dbReference type="PANTHER" id="PTHR13513:SF9">
    <property type="entry name" value="E3 UBIQUITIN-PROTEIN LIGASE UBR7-RELATED"/>
    <property type="match status" value="1"/>
</dbReference>
<evidence type="ECO:0000256" key="3">
    <source>
        <dbReference type="ARBA" id="ARBA00022833"/>
    </source>
</evidence>
<dbReference type="OrthoDB" id="5795902at2759"/>
<feature type="compositionally biased region" description="Low complexity" evidence="5">
    <location>
        <begin position="152"/>
        <end position="161"/>
    </location>
</feature>
<dbReference type="InterPro" id="IPR019787">
    <property type="entry name" value="Znf_PHD-finger"/>
</dbReference>
<keyword evidence="3" id="KW-0862">Zinc</keyword>
<dbReference type="InterPro" id="IPR011011">
    <property type="entry name" value="Znf_FYVE_PHD"/>
</dbReference>
<evidence type="ECO:0000256" key="2">
    <source>
        <dbReference type="ARBA" id="ARBA00022771"/>
    </source>
</evidence>
<dbReference type="InterPro" id="IPR040204">
    <property type="entry name" value="UBR7"/>
</dbReference>
<feature type="region of interest" description="Disordered" evidence="5">
    <location>
        <begin position="149"/>
        <end position="190"/>
    </location>
</feature>
<dbReference type="PROSITE" id="PS51157">
    <property type="entry name" value="ZF_UBR"/>
    <property type="match status" value="1"/>
</dbReference>
<dbReference type="SMART" id="SM00249">
    <property type="entry name" value="PHD"/>
    <property type="match status" value="1"/>
</dbReference>
<dbReference type="Pfam" id="PF00628">
    <property type="entry name" value="PHD"/>
    <property type="match status" value="1"/>
</dbReference>
<accession>A0A0C3F6B5</accession>
<feature type="compositionally biased region" description="Polar residues" evidence="5">
    <location>
        <begin position="267"/>
        <end position="276"/>
    </location>
</feature>
<dbReference type="Gene3D" id="3.30.40.10">
    <property type="entry name" value="Zinc/RING finger domain, C3HC4 (zinc finger)"/>
    <property type="match status" value="1"/>
</dbReference>
<organism evidence="7 8">
    <name type="scientific">Piloderma croceum (strain F 1598)</name>
    <dbReference type="NCBI Taxonomy" id="765440"/>
    <lineage>
        <taxon>Eukaryota</taxon>
        <taxon>Fungi</taxon>
        <taxon>Dikarya</taxon>
        <taxon>Basidiomycota</taxon>
        <taxon>Agaricomycotina</taxon>
        <taxon>Agaricomycetes</taxon>
        <taxon>Agaricomycetidae</taxon>
        <taxon>Atheliales</taxon>
        <taxon>Atheliaceae</taxon>
        <taxon>Piloderma</taxon>
    </lineage>
</organism>
<evidence type="ECO:0000259" key="6">
    <source>
        <dbReference type="PROSITE" id="PS51157"/>
    </source>
</evidence>
<keyword evidence="2" id="KW-0863">Zinc-finger</keyword>
<dbReference type="HOGENOM" id="CLU_025221_1_0_1"/>
<gene>
    <name evidence="7" type="ORF">PILCRDRAFT_9713</name>
</gene>
<proteinExistence type="predicted"/>
<dbReference type="InParanoid" id="A0A0C3F6B5"/>
<sequence length="433" mass="47323">MASSLTELIASQDDLVAEAALALPHSFSHCTYSLGSLRQAVYLCLTCASPRGICSACSIACHTDHEQLELFPKRNFRCDCPTTALSHACTLHKTPEDVNERNSYGQNFRGLFCRCGRPYDPRTERETMIQCLACEDWFHESCLNLRERPSSRESSPAAEASTIQASDEVNGANEDDDAASEASSSGLPPPLIQGSEYESFVCGSCVSGIHTLKRYAGTPGVMMVVRDDLSSDWKVIGGTSAPDGDNPVEVLDEAVATNAGTKRPRSPSATADANSPESKRARASPGPASSSAAPCLAPSLNMIACKIFTSRDDVTLGAGDIFLTEEWRNRWCHCGSCRPSLESRPFLLQEEETYEPPEDPDSSLSLEELGMRALQRLPRDRAIDGIHAFNNMRDELVQYLRPFAQEGKVVGETDVRAFFEAKLEAARLARRDR</sequence>
<dbReference type="InterPro" id="IPR047506">
    <property type="entry name" value="UBR7-like_UBR-box"/>
</dbReference>
<dbReference type="CDD" id="cd19677">
    <property type="entry name" value="UBR-box_UBR7"/>
    <property type="match status" value="1"/>
</dbReference>
<protein>
    <recommendedName>
        <fullName evidence="6">UBR-type domain-containing protein</fullName>
    </recommendedName>
</protein>
<feature type="domain" description="UBR-type" evidence="6">
    <location>
        <begin position="28"/>
        <end position="94"/>
    </location>
</feature>
<dbReference type="SMART" id="SM00396">
    <property type="entry name" value="ZnF_UBR1"/>
    <property type="match status" value="1"/>
</dbReference>
<dbReference type="SUPFAM" id="SSF57903">
    <property type="entry name" value="FYVE/PHD zinc finger"/>
    <property type="match status" value="1"/>
</dbReference>
<name>A0A0C3F6B5_PILCF</name>